<evidence type="ECO:0000313" key="5">
    <source>
        <dbReference type="EMBL" id="MBA1155902.1"/>
    </source>
</evidence>
<keyword evidence="2 5" id="KW-0378">Hydrolase</keyword>
<protein>
    <submittedName>
        <fullName evidence="5">5-oxoprolinase subunit PxpB</fullName>
        <ecNumber evidence="5">3.5.2.9</ecNumber>
    </submittedName>
</protein>
<dbReference type="EMBL" id="JACDXJ010000001">
    <property type="protein sequence ID" value="MBA1155902.1"/>
    <property type="molecule type" value="Genomic_DNA"/>
</dbReference>
<dbReference type="GO" id="GO:0017168">
    <property type="term" value="F:5-oxoprolinase (ATP-hydrolyzing) activity"/>
    <property type="evidence" value="ECO:0007669"/>
    <property type="project" value="UniProtKB-EC"/>
</dbReference>
<dbReference type="SUPFAM" id="SSF160467">
    <property type="entry name" value="PH0987 N-terminal domain-like"/>
    <property type="match status" value="1"/>
</dbReference>
<keyword evidence="1" id="KW-0547">Nucleotide-binding</keyword>
<keyword evidence="6" id="KW-1185">Reference proteome</keyword>
<dbReference type="PANTHER" id="PTHR34698">
    <property type="entry name" value="5-OXOPROLINASE SUBUNIT B"/>
    <property type="match status" value="1"/>
</dbReference>
<gene>
    <name evidence="5" type="primary">pxpB</name>
    <name evidence="5" type="ORF">H0S73_07140</name>
</gene>
<evidence type="ECO:0000313" key="6">
    <source>
        <dbReference type="Proteomes" id="UP000572984"/>
    </source>
</evidence>
<evidence type="ECO:0000259" key="4">
    <source>
        <dbReference type="SMART" id="SM00796"/>
    </source>
</evidence>
<evidence type="ECO:0000256" key="3">
    <source>
        <dbReference type="ARBA" id="ARBA00022840"/>
    </source>
</evidence>
<dbReference type="PANTHER" id="PTHR34698:SF2">
    <property type="entry name" value="5-OXOPROLINASE SUBUNIT B"/>
    <property type="match status" value="1"/>
</dbReference>
<dbReference type="GO" id="GO:0005524">
    <property type="term" value="F:ATP binding"/>
    <property type="evidence" value="ECO:0007669"/>
    <property type="project" value="UniProtKB-KW"/>
</dbReference>
<dbReference type="AlphaFoldDB" id="A0A838BM75"/>
<feature type="domain" description="Carboxyltransferase" evidence="4">
    <location>
        <begin position="20"/>
        <end position="220"/>
    </location>
</feature>
<dbReference type="SUPFAM" id="SSF50891">
    <property type="entry name" value="Cyclophilin-like"/>
    <property type="match status" value="1"/>
</dbReference>
<accession>A0A838BM75</accession>
<dbReference type="Gene3D" id="3.30.1360.40">
    <property type="match status" value="1"/>
</dbReference>
<dbReference type="InterPro" id="IPR003833">
    <property type="entry name" value="CT_C_D"/>
</dbReference>
<dbReference type="InterPro" id="IPR029000">
    <property type="entry name" value="Cyclophilin-like_dom_sf"/>
</dbReference>
<name>A0A838BM75_9HYPH</name>
<organism evidence="5 6">
    <name type="scientific">Microvirga mediterraneensis</name>
    <dbReference type="NCBI Taxonomy" id="2754695"/>
    <lineage>
        <taxon>Bacteria</taxon>
        <taxon>Pseudomonadati</taxon>
        <taxon>Pseudomonadota</taxon>
        <taxon>Alphaproteobacteria</taxon>
        <taxon>Hyphomicrobiales</taxon>
        <taxon>Methylobacteriaceae</taxon>
        <taxon>Microvirga</taxon>
    </lineage>
</organism>
<evidence type="ECO:0000256" key="1">
    <source>
        <dbReference type="ARBA" id="ARBA00022741"/>
    </source>
</evidence>
<evidence type="ECO:0000256" key="2">
    <source>
        <dbReference type="ARBA" id="ARBA00022801"/>
    </source>
</evidence>
<dbReference type="Gene3D" id="2.40.100.10">
    <property type="entry name" value="Cyclophilin-like"/>
    <property type="match status" value="1"/>
</dbReference>
<comment type="caution">
    <text evidence="5">The sequence shown here is derived from an EMBL/GenBank/DDBJ whole genome shotgun (WGS) entry which is preliminary data.</text>
</comment>
<dbReference type="NCBIfam" id="TIGR00370">
    <property type="entry name" value="5-oxoprolinase subunit PxpB"/>
    <property type="match status" value="1"/>
</dbReference>
<dbReference type="SMART" id="SM00796">
    <property type="entry name" value="AHS1"/>
    <property type="match status" value="1"/>
</dbReference>
<reference evidence="5 6" key="1">
    <citation type="submission" date="2020-07" db="EMBL/GenBank/DDBJ databases">
        <title>Draft genome and description of Microvirga mediterraneensis Marseille-Q2068 sp. nov.</title>
        <authorList>
            <person name="Boxberger M."/>
        </authorList>
    </citation>
    <scope>NUCLEOTIDE SEQUENCE [LARGE SCALE GENOMIC DNA]</scope>
    <source>
        <strain evidence="5 6">Marseille-Q2068</strain>
    </source>
</reference>
<dbReference type="InterPro" id="IPR010016">
    <property type="entry name" value="PxpB"/>
</dbReference>
<proteinExistence type="predicted"/>
<keyword evidence="3" id="KW-0067">ATP-binding</keyword>
<sequence length="255" mass="27561">MRCGHEALPVRQQGCIVPTPKILPCGDSAVTVEFGSTIDPDINGMVLALDDIVRSRAPAGLIETVPTYRSLTIQFDPVATDYDALVGLLEAETQNLPPRNAVGRRWRVPVVYGGEFGIDLEEVASLHGLTPNQVIDIHSSAVYRIYMIGFLPGFTYLGGLDKRIATSRRLHPRAKIPAGTIMIGGEQAGIAPMDMPSGWHNLGLTPVRPYAPGRDPVFLFAAGDEIVFEPVDASRWEALEKAALAGEPVAEEVRP</sequence>
<dbReference type="Proteomes" id="UP000572984">
    <property type="component" value="Unassembled WGS sequence"/>
</dbReference>
<dbReference type="Pfam" id="PF02682">
    <property type="entry name" value="CT_C_D"/>
    <property type="match status" value="1"/>
</dbReference>
<dbReference type="EC" id="3.5.2.9" evidence="5"/>